<dbReference type="SUPFAM" id="SSF48019">
    <property type="entry name" value="post-AAA+ oligomerization domain-like"/>
    <property type="match status" value="1"/>
</dbReference>
<dbReference type="GO" id="GO:0006261">
    <property type="term" value="P:DNA-templated DNA replication"/>
    <property type="evidence" value="ECO:0007669"/>
    <property type="project" value="TreeGrafter"/>
</dbReference>
<sequence>MGKTSIARLVAKMLNCLNASPDGPCNKCSSCEEITRGSSIDVLEIDGASNRGIDEIRALRESVKFMPSSGKYKIYIIDEVHMLTTEAFNALLKTLEEPPSHVKFIFATTEAYKVLPTILSRCQRFDFKRIGPMMIFDRLKYIANLEKIDIEDKACVLIARGAEGSLRDALVVMDQMISFSSGEKIKSEDVIELLGMIHNEKLFELSNRVILGETKEIIEILDLMINNGNDPVFITESLLEHYRNLMIIKTTGSSTSDMAFVEEEISVIKSQSAKLTLEEILYILQNLSQALTLMKSTMFTRAIIEICLLRLAKRNEILSLPEVLESLEKIDMSKLAVSAPEGQSLEKHVITHIGDGLKGGGVNQPVSSNNVISHGGSGSFTWDNVLHYIKSKSMSAYSAIIEAKVLEFTPERVTIIFKHDKVFIVEMLSSGSTKSIIEDAFKSVFGKVPKFEIKQDGAKENEKSSQKIIEKKQGKDEMHPVIEKAMDIFGGRIVRDTQETDK</sequence>
<keyword evidence="4 9" id="KW-0235">DNA replication</keyword>
<dbReference type="NCBIfam" id="NF004046">
    <property type="entry name" value="PRK05563.1"/>
    <property type="match status" value="1"/>
</dbReference>
<dbReference type="GO" id="GO:0046872">
    <property type="term" value="F:metal ion binding"/>
    <property type="evidence" value="ECO:0007669"/>
    <property type="project" value="UniProtKB-KW"/>
</dbReference>
<dbReference type="InterPro" id="IPR050238">
    <property type="entry name" value="DNA_Rep/Repair_Clamp_Loader"/>
</dbReference>
<dbReference type="Pfam" id="PF12169">
    <property type="entry name" value="DNA_pol3_gamma3"/>
    <property type="match status" value="1"/>
</dbReference>
<gene>
    <name evidence="9" type="primary">dnaX</name>
    <name evidence="13" type="ORF">OMAG_001190</name>
</gene>
<keyword evidence="5" id="KW-0479">Metal-binding</keyword>
<dbReference type="GO" id="GO:0003677">
    <property type="term" value="F:DNA binding"/>
    <property type="evidence" value="ECO:0007669"/>
    <property type="project" value="InterPro"/>
</dbReference>
<comment type="catalytic activity">
    <reaction evidence="9">
        <text>DNA(n) + a 2'-deoxyribonucleoside 5'-triphosphate = DNA(n+1) + diphosphate</text>
        <dbReference type="Rhea" id="RHEA:22508"/>
        <dbReference type="Rhea" id="RHEA-COMP:17339"/>
        <dbReference type="Rhea" id="RHEA-COMP:17340"/>
        <dbReference type="ChEBI" id="CHEBI:33019"/>
        <dbReference type="ChEBI" id="CHEBI:61560"/>
        <dbReference type="ChEBI" id="CHEBI:173112"/>
        <dbReference type="EC" id="2.7.7.7"/>
    </reaction>
</comment>
<dbReference type="SUPFAM" id="SSF52540">
    <property type="entry name" value="P-loop containing nucleoside triphosphate hydrolases"/>
    <property type="match status" value="1"/>
</dbReference>
<dbReference type="InterPro" id="IPR022754">
    <property type="entry name" value="DNA_pol_III_gamma-3"/>
</dbReference>
<evidence type="ECO:0000259" key="12">
    <source>
        <dbReference type="Pfam" id="PF22608"/>
    </source>
</evidence>
<evidence type="ECO:0000256" key="2">
    <source>
        <dbReference type="ARBA" id="ARBA00022679"/>
    </source>
</evidence>
<evidence type="ECO:0000256" key="4">
    <source>
        <dbReference type="ARBA" id="ARBA00022705"/>
    </source>
</evidence>
<dbReference type="EC" id="2.7.7.7" evidence="9"/>
<comment type="similarity">
    <text evidence="1 9">Belongs to the DnaX/STICHEL family.</text>
</comment>
<keyword evidence="2 9" id="KW-0808">Transferase</keyword>
<dbReference type="Gene3D" id="1.10.8.60">
    <property type="match status" value="1"/>
</dbReference>
<dbReference type="InterPro" id="IPR008921">
    <property type="entry name" value="DNA_pol3_clamp-load_cplx_C"/>
</dbReference>
<evidence type="ECO:0000259" key="11">
    <source>
        <dbReference type="Pfam" id="PF12169"/>
    </source>
</evidence>
<dbReference type="InterPro" id="IPR027417">
    <property type="entry name" value="P-loop_NTPase"/>
</dbReference>
<evidence type="ECO:0000313" key="14">
    <source>
        <dbReference type="Proteomes" id="UP000033428"/>
    </source>
</evidence>
<dbReference type="GO" id="GO:0005524">
    <property type="term" value="F:ATP binding"/>
    <property type="evidence" value="ECO:0007669"/>
    <property type="project" value="UniProtKB-KW"/>
</dbReference>
<dbReference type="InterPro" id="IPR012763">
    <property type="entry name" value="DNA_pol_III_sug/sutau_N"/>
</dbReference>
<keyword evidence="14" id="KW-1185">Reference proteome</keyword>
<dbReference type="InterPro" id="IPR005790">
    <property type="entry name" value="DNA_polIII_delta"/>
</dbReference>
<keyword evidence="3 9" id="KW-0548">Nucleotidyltransferase</keyword>
<dbReference type="CDD" id="cd00009">
    <property type="entry name" value="AAA"/>
    <property type="match status" value="1"/>
</dbReference>
<organism evidence="13 14">
    <name type="scientific">Candidatus Omnitrophus magneticus</name>
    <dbReference type="NCBI Taxonomy" id="1609969"/>
    <lineage>
        <taxon>Bacteria</taxon>
        <taxon>Pseudomonadati</taxon>
        <taxon>Candidatus Omnitrophota</taxon>
        <taxon>Candidatus Omnitrophus</taxon>
    </lineage>
</organism>
<dbReference type="NCBIfam" id="TIGR02397">
    <property type="entry name" value="dnaX_nterm"/>
    <property type="match status" value="1"/>
</dbReference>
<evidence type="ECO:0000256" key="6">
    <source>
        <dbReference type="ARBA" id="ARBA00022741"/>
    </source>
</evidence>
<evidence type="ECO:0000313" key="13">
    <source>
        <dbReference type="EMBL" id="KJJ84960.1"/>
    </source>
</evidence>
<dbReference type="Proteomes" id="UP000033428">
    <property type="component" value="Unassembled WGS sequence"/>
</dbReference>
<dbReference type="CDD" id="cd18137">
    <property type="entry name" value="HLD_clamp_pol_III_gamma_tau"/>
    <property type="match status" value="1"/>
</dbReference>
<accession>A0A0F0CU47</accession>
<dbReference type="Gene3D" id="3.40.50.300">
    <property type="entry name" value="P-loop containing nucleotide triphosphate hydrolases"/>
    <property type="match status" value="1"/>
</dbReference>
<dbReference type="Gene3D" id="1.20.272.10">
    <property type="match status" value="1"/>
</dbReference>
<evidence type="ECO:0000256" key="10">
    <source>
        <dbReference type="SAM" id="MobiDB-lite"/>
    </source>
</evidence>
<reference evidence="13 14" key="1">
    <citation type="submission" date="2015-02" db="EMBL/GenBank/DDBJ databases">
        <title>Single-cell genomics of uncultivated deep-branching MTB reveals a conserved set of magnetosome genes.</title>
        <authorList>
            <person name="Kolinko S."/>
            <person name="Richter M."/>
            <person name="Glockner F.O."/>
            <person name="Brachmann A."/>
            <person name="Schuler D."/>
        </authorList>
    </citation>
    <scope>NUCLEOTIDE SEQUENCE [LARGE SCALE GENOMIC DNA]</scope>
    <source>
        <strain evidence="13">SKK-01</strain>
    </source>
</reference>
<dbReference type="PANTHER" id="PTHR11669">
    <property type="entry name" value="REPLICATION FACTOR C / DNA POLYMERASE III GAMMA-TAU SUBUNIT"/>
    <property type="match status" value="1"/>
</dbReference>
<dbReference type="GO" id="GO:0003887">
    <property type="term" value="F:DNA-directed DNA polymerase activity"/>
    <property type="evidence" value="ECO:0007669"/>
    <property type="project" value="UniProtKB-KW"/>
</dbReference>
<name>A0A0F0CU47_9BACT</name>
<keyword evidence="8 9" id="KW-0067">ATP-binding</keyword>
<proteinExistence type="inferred from homology"/>
<dbReference type="PANTHER" id="PTHR11669:SF0">
    <property type="entry name" value="PROTEIN STICHEL-LIKE 2"/>
    <property type="match status" value="1"/>
</dbReference>
<dbReference type="FunFam" id="1.10.8.60:FF:000013">
    <property type="entry name" value="DNA polymerase III subunit gamma/tau"/>
    <property type="match status" value="1"/>
</dbReference>
<keyword evidence="6 9" id="KW-0547">Nucleotide-binding</keyword>
<feature type="domain" description="DNA polymerase III gamma subunit" evidence="11">
    <location>
        <begin position="186"/>
        <end position="318"/>
    </location>
</feature>
<dbReference type="AlphaFoldDB" id="A0A0F0CU47"/>
<comment type="subunit">
    <text evidence="9">DNA polymerase III contains a core (composed of alpha, epsilon and theta chains) that associates with a tau subunit. This core dimerizes to form the POLIII' complex. PolIII' associates with the gamma complex (composed of gamma, delta, delta', psi and chi chains) and with the beta chain to form the complete DNA polymerase III complex.</text>
</comment>
<feature type="region of interest" description="Disordered" evidence="10">
    <location>
        <begin position="456"/>
        <end position="475"/>
    </location>
</feature>
<dbReference type="Pfam" id="PF13177">
    <property type="entry name" value="DNA_pol3_delta2"/>
    <property type="match status" value="1"/>
</dbReference>
<evidence type="ECO:0000256" key="9">
    <source>
        <dbReference type="RuleBase" id="RU364063"/>
    </source>
</evidence>
<evidence type="ECO:0000256" key="8">
    <source>
        <dbReference type="ARBA" id="ARBA00022840"/>
    </source>
</evidence>
<evidence type="ECO:0000256" key="7">
    <source>
        <dbReference type="ARBA" id="ARBA00022833"/>
    </source>
</evidence>
<dbReference type="PATRIC" id="fig|1609969.3.peg.1279"/>
<comment type="function">
    <text evidence="9">DNA polymerase III is a complex, multichain enzyme responsible for most of the replicative synthesis in bacteria. This DNA polymerase also exhibits 3' to 5' exonuclease activity.</text>
</comment>
<feature type="domain" description="DNA polymerase III subunit gamma/tau helical lid" evidence="12">
    <location>
        <begin position="135"/>
        <end position="182"/>
    </location>
</feature>
<protein>
    <recommendedName>
        <fullName evidence="9">DNA polymerase III subunit gamma/tau</fullName>
        <ecNumber evidence="9">2.7.7.7</ecNumber>
    </recommendedName>
</protein>
<evidence type="ECO:0000256" key="1">
    <source>
        <dbReference type="ARBA" id="ARBA00006360"/>
    </source>
</evidence>
<keyword evidence="9" id="KW-0239">DNA-directed DNA polymerase</keyword>
<dbReference type="EMBL" id="JYNY01000232">
    <property type="protein sequence ID" value="KJJ84960.1"/>
    <property type="molecule type" value="Genomic_DNA"/>
</dbReference>
<dbReference type="GO" id="GO:0009360">
    <property type="term" value="C:DNA polymerase III complex"/>
    <property type="evidence" value="ECO:0007669"/>
    <property type="project" value="InterPro"/>
</dbReference>
<dbReference type="InterPro" id="IPR045085">
    <property type="entry name" value="HLD_clamp_pol_III_gamma_tau"/>
</dbReference>
<dbReference type="NCBIfam" id="TIGR01128">
    <property type="entry name" value="holA"/>
    <property type="match status" value="1"/>
</dbReference>
<evidence type="ECO:0000256" key="5">
    <source>
        <dbReference type="ARBA" id="ARBA00022723"/>
    </source>
</evidence>
<keyword evidence="7" id="KW-0862">Zinc</keyword>
<comment type="caution">
    <text evidence="13">The sequence shown here is derived from an EMBL/GenBank/DDBJ whole genome shotgun (WGS) entry which is preliminary data.</text>
</comment>
<dbReference type="Pfam" id="PF22608">
    <property type="entry name" value="DNAX_ATPase_lid"/>
    <property type="match status" value="1"/>
</dbReference>
<evidence type="ECO:0000256" key="3">
    <source>
        <dbReference type="ARBA" id="ARBA00022695"/>
    </source>
</evidence>